<gene>
    <name evidence="9" type="primary">pfkA</name>
    <name evidence="11" type="ORF">AS25_01150</name>
</gene>
<evidence type="ECO:0000256" key="1">
    <source>
        <dbReference type="ARBA" id="ARBA00001946"/>
    </source>
</evidence>
<evidence type="ECO:0000256" key="4">
    <source>
        <dbReference type="ARBA" id="ARBA00022679"/>
    </source>
</evidence>
<dbReference type="GO" id="GO:0003872">
    <property type="term" value="F:6-phosphofructokinase activity"/>
    <property type="evidence" value="ECO:0007669"/>
    <property type="project" value="UniProtKB-UniRule"/>
</dbReference>
<dbReference type="Gene3D" id="3.40.50.450">
    <property type="match status" value="1"/>
</dbReference>
<sequence length="343" mass="36676">MRIGLMTSGGDCPGLNAVIRGAVLHGIKSFDHEFVGFRDGWRGVVEGDIIDLPRQSVRGLARQGGTILGTSRTNPFDGPQGGPENIAKVLERHGIDAVIAIGGEGTLAGAKRLADAGLPVVGVPKTIDNDLQATDFTFGFDTAVSIATDAMDRLRTTGESHHRCMVAEVMGRHVGWIALHSGMAAGAHAILIPEFRESMEQVSEWVREVHERGRSPLVVVAEGFIPDDREEAIAGKGTEASGRPRLGGIGDFVTREIEENTGIETRNTILGHIQRGGAPTGFDRVLATRLGIAAVGMATEKQWGKMCALRGTDVVRVDFSEALDGLKVVPQDRYDEAKVLFGR</sequence>
<dbReference type="RefSeq" id="WP_035959970.1">
    <property type="nucleotide sequence ID" value="NZ_JAQDQP010000007.1"/>
</dbReference>
<dbReference type="GO" id="GO:0042802">
    <property type="term" value="F:identical protein binding"/>
    <property type="evidence" value="ECO:0007669"/>
    <property type="project" value="TreeGrafter"/>
</dbReference>
<evidence type="ECO:0000313" key="11">
    <source>
        <dbReference type="EMBL" id="KHE75460.1"/>
    </source>
</evidence>
<dbReference type="InterPro" id="IPR000023">
    <property type="entry name" value="Phosphofructokinase_dom"/>
</dbReference>
<dbReference type="GO" id="GO:0047334">
    <property type="term" value="F:diphosphate-fructose-6-phosphate 1-phosphotransferase activity"/>
    <property type="evidence" value="ECO:0007669"/>
    <property type="project" value="InterPro"/>
</dbReference>
<evidence type="ECO:0000256" key="8">
    <source>
        <dbReference type="ARBA" id="ARBA00023152"/>
    </source>
</evidence>
<comment type="cofactor">
    <cofactor evidence="1 9">
        <name>Mg(2+)</name>
        <dbReference type="ChEBI" id="CHEBI:18420"/>
    </cofactor>
</comment>
<evidence type="ECO:0000256" key="2">
    <source>
        <dbReference type="ARBA" id="ARBA00004679"/>
    </source>
</evidence>
<dbReference type="NCBIfam" id="NF002872">
    <property type="entry name" value="PRK03202.1"/>
    <property type="match status" value="1"/>
</dbReference>
<dbReference type="PROSITE" id="PS00433">
    <property type="entry name" value="PHOSPHOFRUCTOKINASE"/>
    <property type="match status" value="1"/>
</dbReference>
<feature type="binding site" description="in other chain" evidence="9">
    <location>
        <position position="222"/>
    </location>
    <ligand>
        <name>substrate</name>
        <note>ligand shared between dimeric partners</note>
    </ligand>
</feature>
<dbReference type="Proteomes" id="UP000030664">
    <property type="component" value="Unassembled WGS sequence"/>
</dbReference>
<dbReference type="UniPathway" id="UPA00109">
    <property type="reaction ID" value="UER00182"/>
</dbReference>
<dbReference type="InterPro" id="IPR015912">
    <property type="entry name" value="Phosphofructokinase_CS"/>
</dbReference>
<keyword evidence="9" id="KW-0547">Nucleotide-binding</keyword>
<evidence type="ECO:0000256" key="5">
    <source>
        <dbReference type="ARBA" id="ARBA00022723"/>
    </source>
</evidence>
<protein>
    <recommendedName>
        <fullName evidence="9">ATP-dependent 6-phosphofructokinase</fullName>
        <shortName evidence="9">ATP-PFK</shortName>
        <shortName evidence="9">Phosphofructokinase</shortName>
        <ecNumber evidence="9">2.7.1.11</ecNumber>
    </recommendedName>
    <alternativeName>
        <fullName evidence="9">Phosphohexokinase</fullName>
    </alternativeName>
</protein>
<dbReference type="AlphaFoldDB" id="A0A0B0DFI1"/>
<keyword evidence="8 9" id="KW-0324">Glycolysis</keyword>
<feature type="site" description="Important for substrate specificity; cannot use PPi as phosphoryl donor" evidence="9">
    <location>
        <position position="105"/>
    </location>
</feature>
<dbReference type="GO" id="GO:0006002">
    <property type="term" value="P:fructose 6-phosphate metabolic process"/>
    <property type="evidence" value="ECO:0007669"/>
    <property type="project" value="InterPro"/>
</dbReference>
<feature type="domain" description="Phosphofructokinase" evidence="10">
    <location>
        <begin position="2"/>
        <end position="296"/>
    </location>
</feature>
<organism evidence="11 12">
    <name type="scientific">Kocuria marina</name>
    <dbReference type="NCBI Taxonomy" id="223184"/>
    <lineage>
        <taxon>Bacteria</taxon>
        <taxon>Bacillati</taxon>
        <taxon>Actinomycetota</taxon>
        <taxon>Actinomycetes</taxon>
        <taxon>Micrococcales</taxon>
        <taxon>Micrococcaceae</taxon>
        <taxon>Kocuria</taxon>
    </lineage>
</organism>
<name>A0A0B0DFI1_9MICC</name>
<dbReference type="GO" id="GO:0005945">
    <property type="term" value="C:6-phosphofructokinase complex"/>
    <property type="evidence" value="ECO:0007669"/>
    <property type="project" value="TreeGrafter"/>
</dbReference>
<dbReference type="HAMAP" id="MF_01976">
    <property type="entry name" value="Phosphofructokinase_III"/>
    <property type="match status" value="1"/>
</dbReference>
<dbReference type="GO" id="GO:0048029">
    <property type="term" value="F:monosaccharide binding"/>
    <property type="evidence" value="ECO:0007669"/>
    <property type="project" value="TreeGrafter"/>
</dbReference>
<dbReference type="GO" id="GO:0005524">
    <property type="term" value="F:ATP binding"/>
    <property type="evidence" value="ECO:0007669"/>
    <property type="project" value="UniProtKB-KW"/>
</dbReference>
<keyword evidence="3 9" id="KW-0963">Cytoplasm</keyword>
<feature type="binding site" evidence="9">
    <location>
        <position position="10"/>
    </location>
    <ligand>
        <name>ATP</name>
        <dbReference type="ChEBI" id="CHEBI:30616"/>
    </ligand>
</feature>
<comment type="subunit">
    <text evidence="9">Homodimer or homotetramer.</text>
</comment>
<dbReference type="GO" id="GO:0030388">
    <property type="term" value="P:fructose 1,6-bisphosphate metabolic process"/>
    <property type="evidence" value="ECO:0007669"/>
    <property type="project" value="TreeGrafter"/>
</dbReference>
<dbReference type="SUPFAM" id="SSF53784">
    <property type="entry name" value="Phosphofructokinase"/>
    <property type="match status" value="1"/>
</dbReference>
<evidence type="ECO:0000256" key="9">
    <source>
        <dbReference type="HAMAP-Rule" id="MF_01976"/>
    </source>
</evidence>
<keyword evidence="4 9" id="KW-0808">Transferase</keyword>
<dbReference type="InterPro" id="IPR012003">
    <property type="entry name" value="ATP_PFK_prok-type"/>
</dbReference>
<dbReference type="STRING" id="223184.AS25_01150"/>
<dbReference type="Pfam" id="PF00365">
    <property type="entry name" value="PFK"/>
    <property type="match status" value="1"/>
</dbReference>
<dbReference type="InterPro" id="IPR022953">
    <property type="entry name" value="ATP_PFK"/>
</dbReference>
<feature type="binding site" evidence="9">
    <location>
        <position position="266"/>
    </location>
    <ligand>
        <name>substrate</name>
        <note>ligand shared between dimeric partners</note>
    </ligand>
</feature>
<evidence type="ECO:0000256" key="7">
    <source>
        <dbReference type="ARBA" id="ARBA00022842"/>
    </source>
</evidence>
<proteinExistence type="inferred from homology"/>
<dbReference type="eggNOG" id="COG0205">
    <property type="taxonomic scope" value="Bacteria"/>
</dbReference>
<feature type="binding site" evidence="9">
    <location>
        <begin position="72"/>
        <end position="73"/>
    </location>
    <ligand>
        <name>ATP</name>
        <dbReference type="ChEBI" id="CHEBI:30616"/>
    </ligand>
</feature>
<dbReference type="EMBL" id="JROM01000007">
    <property type="protein sequence ID" value="KHE75460.1"/>
    <property type="molecule type" value="Genomic_DNA"/>
</dbReference>
<dbReference type="GO" id="GO:0046872">
    <property type="term" value="F:metal ion binding"/>
    <property type="evidence" value="ECO:0007669"/>
    <property type="project" value="UniProtKB-KW"/>
</dbReference>
<feature type="binding site" evidence="9">
    <location>
        <position position="163"/>
    </location>
    <ligand>
        <name>substrate</name>
        <note>ligand shared between dimeric partners</note>
    </ligand>
</feature>
<comment type="similarity">
    <text evidence="9">Belongs to the phosphofructokinase type A (PFKA) family. Mixed-substrate PFK group III subfamily.</text>
</comment>
<evidence type="ECO:0000313" key="12">
    <source>
        <dbReference type="Proteomes" id="UP000030664"/>
    </source>
</evidence>
<comment type="caution">
    <text evidence="9">Lacks conserved residue(s) required for the propagation of feature annotation.</text>
</comment>
<evidence type="ECO:0000256" key="3">
    <source>
        <dbReference type="ARBA" id="ARBA00022490"/>
    </source>
</evidence>
<dbReference type="PANTHER" id="PTHR13697">
    <property type="entry name" value="PHOSPHOFRUCTOKINASE"/>
    <property type="match status" value="1"/>
</dbReference>
<reference evidence="11 12" key="1">
    <citation type="submission" date="2014-09" db="EMBL/GenBank/DDBJ databases">
        <title>High-quality draft genome sequence of Kocuria marina SO9-6, an actinobacterium isolated from a copper mine.</title>
        <authorList>
            <person name="Castro D.B."/>
            <person name="Pereira L.B."/>
            <person name="Silva M.V."/>
            <person name="Silva B.P."/>
            <person name="Zanardi B.R."/>
            <person name="Carlos C."/>
            <person name="Belgini D.R."/>
            <person name="Limache E.G."/>
            <person name="Lacerda G.V."/>
            <person name="Nery M.B."/>
            <person name="Gomes M.B."/>
            <person name="Souza S."/>
            <person name="Silva T.M."/>
            <person name="Rodrigues V.D."/>
            <person name="Paulino L.C."/>
            <person name="Vicentini R."/>
            <person name="Ferraz L.F."/>
            <person name="Ottoboni L.M."/>
        </authorList>
    </citation>
    <scope>NUCLEOTIDE SEQUENCE [LARGE SCALE GENOMIC DNA]</scope>
    <source>
        <strain evidence="11 12">SO9-6</strain>
    </source>
</reference>
<dbReference type="GO" id="GO:0016208">
    <property type="term" value="F:AMP binding"/>
    <property type="evidence" value="ECO:0007669"/>
    <property type="project" value="TreeGrafter"/>
</dbReference>
<dbReference type="Gene3D" id="3.40.50.460">
    <property type="entry name" value="Phosphofructokinase domain"/>
    <property type="match status" value="1"/>
</dbReference>
<evidence type="ECO:0000259" key="10">
    <source>
        <dbReference type="Pfam" id="PF00365"/>
    </source>
</evidence>
<keyword evidence="7 9" id="KW-0460">Magnesium</keyword>
<dbReference type="GO" id="GO:0061621">
    <property type="term" value="P:canonical glycolysis"/>
    <property type="evidence" value="ECO:0007669"/>
    <property type="project" value="TreeGrafter"/>
</dbReference>
<comment type="subcellular location">
    <subcellularLocation>
        <location evidence="9">Cytoplasm</location>
    </subcellularLocation>
</comment>
<dbReference type="PIRSF" id="PIRSF000532">
    <property type="entry name" value="ATP_PFK_prok"/>
    <property type="match status" value="1"/>
</dbReference>
<dbReference type="NCBIfam" id="TIGR02483">
    <property type="entry name" value="PFK_mixed"/>
    <property type="match status" value="1"/>
</dbReference>
<accession>A0A0B0DFI1</accession>
<comment type="caution">
    <text evidence="11">The sequence shown here is derived from an EMBL/GenBank/DDBJ whole genome shotgun (WGS) entry which is preliminary data.</text>
</comment>
<dbReference type="GO" id="GO:0070095">
    <property type="term" value="F:fructose-6-phosphate binding"/>
    <property type="evidence" value="ECO:0007669"/>
    <property type="project" value="TreeGrafter"/>
</dbReference>
<dbReference type="InterPro" id="IPR012829">
    <property type="entry name" value="Phosphofructokinase_III"/>
</dbReference>
<feature type="binding site" description="in other chain" evidence="9">
    <location>
        <begin position="170"/>
        <end position="172"/>
    </location>
    <ligand>
        <name>substrate</name>
        <note>ligand shared between dimeric partners</note>
    </ligand>
</feature>
<keyword evidence="9" id="KW-0067">ATP-binding</keyword>
<keyword evidence="6 9" id="KW-0418">Kinase</keyword>
<keyword evidence="5 9" id="KW-0479">Metal-binding</keyword>
<feature type="binding site" evidence="9">
    <location>
        <position position="104"/>
    </location>
    <ligand>
        <name>Mg(2+)</name>
        <dbReference type="ChEBI" id="CHEBI:18420"/>
        <note>catalytic</note>
    </ligand>
</feature>
<dbReference type="PANTHER" id="PTHR13697:SF52">
    <property type="entry name" value="ATP-DEPENDENT 6-PHOSPHOFRUCTOKINASE 3"/>
    <property type="match status" value="1"/>
</dbReference>
<feature type="binding site" description="in other chain" evidence="9">
    <location>
        <begin position="126"/>
        <end position="128"/>
    </location>
    <ligand>
        <name>substrate</name>
        <note>ligand shared between dimeric partners</note>
    </ligand>
</feature>
<comment type="catalytic activity">
    <reaction evidence="9">
        <text>beta-D-fructose 6-phosphate + ATP = beta-D-fructose 1,6-bisphosphate + ADP + H(+)</text>
        <dbReference type="Rhea" id="RHEA:16109"/>
        <dbReference type="ChEBI" id="CHEBI:15378"/>
        <dbReference type="ChEBI" id="CHEBI:30616"/>
        <dbReference type="ChEBI" id="CHEBI:32966"/>
        <dbReference type="ChEBI" id="CHEBI:57634"/>
        <dbReference type="ChEBI" id="CHEBI:456216"/>
        <dbReference type="EC" id="2.7.1.11"/>
    </reaction>
</comment>
<feature type="active site" description="Proton acceptor" evidence="9">
    <location>
        <position position="128"/>
    </location>
</feature>
<feature type="binding site" evidence="9">
    <location>
        <begin position="103"/>
        <end position="106"/>
    </location>
    <ligand>
        <name>ATP</name>
        <dbReference type="ChEBI" id="CHEBI:30616"/>
    </ligand>
</feature>
<evidence type="ECO:0000256" key="6">
    <source>
        <dbReference type="ARBA" id="ARBA00022777"/>
    </source>
</evidence>
<comment type="function">
    <text evidence="9">Catalyzes the phosphorylation of D-fructose 6-phosphate to fructose 1,6-bisphosphate by ATP, the first committing step of glycolysis.</text>
</comment>
<comment type="pathway">
    <text evidence="2 9">Carbohydrate degradation; glycolysis; D-glyceraldehyde 3-phosphate and glycerone phosphate from D-glucose: step 3/4.</text>
</comment>
<dbReference type="InterPro" id="IPR035966">
    <property type="entry name" value="PKF_sf"/>
</dbReference>
<feature type="binding site" description="in other chain" evidence="9">
    <location>
        <begin position="272"/>
        <end position="275"/>
    </location>
    <ligand>
        <name>substrate</name>
        <note>ligand shared between dimeric partners</note>
    </ligand>
</feature>
<dbReference type="PRINTS" id="PR00476">
    <property type="entry name" value="PHFRCTKINASE"/>
</dbReference>
<dbReference type="EC" id="2.7.1.11" evidence="9"/>